<comment type="similarity">
    <text evidence="1 8">Belongs to the mannose-6-phosphate isomerase type 2 family.</text>
</comment>
<dbReference type="NCBIfam" id="TIGR01479">
    <property type="entry name" value="GMP_PMI"/>
    <property type="match status" value="1"/>
</dbReference>
<feature type="domain" description="Mannose-6-phosphate isomerase type II C-terminal" evidence="10">
    <location>
        <begin position="348"/>
        <end position="463"/>
    </location>
</feature>
<dbReference type="SUPFAM" id="SSF53448">
    <property type="entry name" value="Nucleotide-diphospho-sugar transferases"/>
    <property type="match status" value="1"/>
</dbReference>
<gene>
    <name evidence="12" type="ORF">GQ61_03675</name>
</gene>
<evidence type="ECO:0000256" key="3">
    <source>
        <dbReference type="ARBA" id="ARBA00022679"/>
    </source>
</evidence>
<keyword evidence="5" id="KW-0547">Nucleotide-binding</keyword>
<dbReference type="EC" id="2.7.7.13" evidence="2"/>
<keyword evidence="3" id="KW-0808">Transferase</keyword>
<dbReference type="EMBL" id="CP008743">
    <property type="protein sequence ID" value="ARN84561.1"/>
    <property type="molecule type" value="Genomic_DNA"/>
</dbReference>
<evidence type="ECO:0000259" key="11">
    <source>
        <dbReference type="Pfam" id="PF22640"/>
    </source>
</evidence>
<evidence type="ECO:0000256" key="6">
    <source>
        <dbReference type="ARBA" id="ARBA00023134"/>
    </source>
</evidence>
<dbReference type="CDD" id="cd02509">
    <property type="entry name" value="GDP-M1P_Guanylyltransferase"/>
    <property type="match status" value="1"/>
</dbReference>
<protein>
    <recommendedName>
        <fullName evidence="2">mannose-1-phosphate guanylyltransferase</fullName>
        <ecNumber evidence="2">2.7.7.13</ecNumber>
    </recommendedName>
</protein>
<dbReference type="AlphaFoldDB" id="A0A1W6N467"/>
<evidence type="ECO:0000256" key="8">
    <source>
        <dbReference type="RuleBase" id="RU004190"/>
    </source>
</evidence>
<keyword evidence="4" id="KW-0548">Nucleotidyltransferase</keyword>
<dbReference type="InterPro" id="IPR005835">
    <property type="entry name" value="NTP_transferase_dom"/>
</dbReference>
<dbReference type="InterPro" id="IPR051161">
    <property type="entry name" value="Mannose-6P_isomerase_type2"/>
</dbReference>
<evidence type="ECO:0000256" key="7">
    <source>
        <dbReference type="ARBA" id="ARBA00047343"/>
    </source>
</evidence>
<dbReference type="Pfam" id="PF22640">
    <property type="entry name" value="ManC_GMP_beta-helix"/>
    <property type="match status" value="1"/>
</dbReference>
<dbReference type="CDD" id="cd02213">
    <property type="entry name" value="cupin_PMI_typeII_C"/>
    <property type="match status" value="1"/>
</dbReference>
<evidence type="ECO:0000259" key="10">
    <source>
        <dbReference type="Pfam" id="PF01050"/>
    </source>
</evidence>
<dbReference type="PANTHER" id="PTHR46390:SF1">
    <property type="entry name" value="MANNOSE-1-PHOSPHATE GUANYLYLTRANSFERASE"/>
    <property type="match status" value="1"/>
</dbReference>
<dbReference type="SUPFAM" id="SSF51182">
    <property type="entry name" value="RmlC-like cupins"/>
    <property type="match status" value="1"/>
</dbReference>
<keyword evidence="6" id="KW-0342">GTP-binding</keyword>
<feature type="domain" description="MannoseP isomerase/GMP-like beta-helix" evidence="11">
    <location>
        <begin position="292"/>
        <end position="345"/>
    </location>
</feature>
<dbReference type="GO" id="GO:0000271">
    <property type="term" value="P:polysaccharide biosynthetic process"/>
    <property type="evidence" value="ECO:0007669"/>
    <property type="project" value="InterPro"/>
</dbReference>
<dbReference type="KEGG" id="naf:GQ61_03675"/>
<dbReference type="InterPro" id="IPR011051">
    <property type="entry name" value="RmlC_Cupin_sf"/>
</dbReference>
<dbReference type="Proteomes" id="UP000237351">
    <property type="component" value="Chromosome"/>
</dbReference>
<dbReference type="InterPro" id="IPR014710">
    <property type="entry name" value="RmlC-like_jellyroll"/>
</dbReference>
<dbReference type="GO" id="GO:0005525">
    <property type="term" value="F:GTP binding"/>
    <property type="evidence" value="ECO:0007669"/>
    <property type="project" value="UniProtKB-KW"/>
</dbReference>
<dbReference type="InterPro" id="IPR054566">
    <property type="entry name" value="ManC/GMP-like_b-helix"/>
</dbReference>
<sequence>MKVSPIIIAGGSGTRLWPLSRSNYPKQFLTLEGELSLLQSLAKSLQHKLFNAPLLMCNEDHRFIVSEQLRLIDVKPQEIVLEPSLRNTAPAIAVACLLQNAKDNIVLILPSDHVIRPYEKFIETVQDSLVLAESGHIVLFGITPDQPSPDYGYIQAKNTTDLTTGFKIEKFIEKPTKDNAAELLKQKGMFWNSGIFLSKASVLLEELKKFSPNIVTQTQKSVKDSRKDLDFIRLDASSYSNAECISIDYAVMEKSNKTCVVPAAFEWSDLGSWKSLYDFKAKNTEGNVIKGDVITHNVKNSFIEGEGILVSAIGIENLVVVACPDSVLVVDQAHTHQVKEITTQLKNNNRSQADSHSKVYRPWGFYQVTDMGERFQVKRLMIKPGQETSIQIHHHRSEHWVVVNGVAKVLKGEETLLVHENESVYLPMGVKHRVSNPGKIELHLVEVQTGSYLGEDDIVRLDDAYGRHTKSA</sequence>
<dbReference type="InterPro" id="IPR006375">
    <property type="entry name" value="Man1P_GuaTrfase/Man6P_Isoase"/>
</dbReference>
<dbReference type="STRING" id="1414854.GQ61_03675"/>
<dbReference type="Gene3D" id="2.60.120.10">
    <property type="entry name" value="Jelly Rolls"/>
    <property type="match status" value="1"/>
</dbReference>
<feature type="domain" description="Nucleotidyl transferase" evidence="9">
    <location>
        <begin position="5"/>
        <end position="284"/>
    </location>
</feature>
<dbReference type="InterPro" id="IPR029044">
    <property type="entry name" value="Nucleotide-diphossugar_trans"/>
</dbReference>
<dbReference type="InterPro" id="IPR049577">
    <property type="entry name" value="GMPP_N"/>
</dbReference>
<evidence type="ECO:0000313" key="13">
    <source>
        <dbReference type="Proteomes" id="UP000237351"/>
    </source>
</evidence>
<dbReference type="GO" id="GO:0009298">
    <property type="term" value="P:GDP-mannose biosynthetic process"/>
    <property type="evidence" value="ECO:0007669"/>
    <property type="project" value="TreeGrafter"/>
</dbReference>
<dbReference type="Pfam" id="PF00483">
    <property type="entry name" value="NTP_transferase"/>
    <property type="match status" value="1"/>
</dbReference>
<evidence type="ECO:0000256" key="2">
    <source>
        <dbReference type="ARBA" id="ARBA00012387"/>
    </source>
</evidence>
<dbReference type="PANTHER" id="PTHR46390">
    <property type="entry name" value="MANNOSE-1-PHOSPHATE GUANYLYLTRANSFERASE"/>
    <property type="match status" value="1"/>
</dbReference>
<evidence type="ECO:0000313" key="12">
    <source>
        <dbReference type="EMBL" id="ARN84561.1"/>
    </source>
</evidence>
<evidence type="ECO:0000256" key="1">
    <source>
        <dbReference type="ARBA" id="ARBA00006115"/>
    </source>
</evidence>
<evidence type="ECO:0000256" key="4">
    <source>
        <dbReference type="ARBA" id="ARBA00022695"/>
    </source>
</evidence>
<dbReference type="RefSeq" id="WP_085783999.1">
    <property type="nucleotide sequence ID" value="NZ_CP008743.1"/>
</dbReference>
<evidence type="ECO:0000256" key="5">
    <source>
        <dbReference type="ARBA" id="ARBA00022741"/>
    </source>
</evidence>
<reference evidence="12 13" key="1">
    <citation type="submission" date="2014-06" db="EMBL/GenBank/DDBJ databases">
        <title>The genome of the endonuclear symbiont Nucleicultrix amoebiphila.</title>
        <authorList>
            <person name="Schulz F."/>
            <person name="Horn M."/>
        </authorList>
    </citation>
    <scope>NUCLEOTIDE SEQUENCE [LARGE SCALE GENOMIC DNA]</scope>
    <source>
        <strain evidence="12 13">FS5</strain>
    </source>
</reference>
<proteinExistence type="inferred from homology"/>
<organism evidence="12 13">
    <name type="scientific">Candidatus Nucleicultrix amoebiphila FS5</name>
    <dbReference type="NCBI Taxonomy" id="1414854"/>
    <lineage>
        <taxon>Bacteria</taxon>
        <taxon>Pseudomonadati</taxon>
        <taxon>Pseudomonadota</taxon>
        <taxon>Alphaproteobacteria</taxon>
        <taxon>Holosporales</taxon>
        <taxon>Candidatus Nucleicultricaceae</taxon>
        <taxon>Candidatus Nucleicultrix</taxon>
    </lineage>
</organism>
<dbReference type="GO" id="GO:0004475">
    <property type="term" value="F:mannose-1-phosphate guanylyltransferase (GTP) activity"/>
    <property type="evidence" value="ECO:0007669"/>
    <property type="project" value="UniProtKB-EC"/>
</dbReference>
<name>A0A1W6N467_9PROT</name>
<dbReference type="Pfam" id="PF01050">
    <property type="entry name" value="MannoseP_isomer"/>
    <property type="match status" value="1"/>
</dbReference>
<dbReference type="FunFam" id="3.90.550.10:FF:000046">
    <property type="entry name" value="Mannose-1-phosphate guanylyltransferase (GDP)"/>
    <property type="match status" value="1"/>
</dbReference>
<dbReference type="FunFam" id="2.60.120.10:FF:000032">
    <property type="entry name" value="Mannose-1-phosphate guanylyltransferase/mannose-6-phosphate isomerase"/>
    <property type="match status" value="1"/>
</dbReference>
<dbReference type="OrthoDB" id="9806359at2"/>
<dbReference type="Gene3D" id="3.90.550.10">
    <property type="entry name" value="Spore Coat Polysaccharide Biosynthesis Protein SpsA, Chain A"/>
    <property type="match status" value="1"/>
</dbReference>
<dbReference type="InterPro" id="IPR001538">
    <property type="entry name" value="Man6P_isomerase-2_C"/>
</dbReference>
<accession>A0A1W6N467</accession>
<comment type="catalytic activity">
    <reaction evidence="7">
        <text>alpha-D-mannose 1-phosphate + GTP + H(+) = GDP-alpha-D-mannose + diphosphate</text>
        <dbReference type="Rhea" id="RHEA:15229"/>
        <dbReference type="ChEBI" id="CHEBI:15378"/>
        <dbReference type="ChEBI" id="CHEBI:33019"/>
        <dbReference type="ChEBI" id="CHEBI:37565"/>
        <dbReference type="ChEBI" id="CHEBI:57527"/>
        <dbReference type="ChEBI" id="CHEBI:58409"/>
        <dbReference type="EC" id="2.7.7.13"/>
    </reaction>
</comment>
<evidence type="ECO:0000259" key="9">
    <source>
        <dbReference type="Pfam" id="PF00483"/>
    </source>
</evidence>
<keyword evidence="13" id="KW-1185">Reference proteome</keyword>